<protein>
    <submittedName>
        <fullName evidence="2">Uncharacterized protein</fullName>
    </submittedName>
</protein>
<evidence type="ECO:0000313" key="2">
    <source>
        <dbReference type="EMBL" id="KAG5460063.1"/>
    </source>
</evidence>
<accession>A0A8H7ZUW2</accession>
<keyword evidence="3" id="KW-1185">Reference proteome</keyword>
<feature type="region of interest" description="Disordered" evidence="1">
    <location>
        <begin position="1"/>
        <end position="26"/>
    </location>
</feature>
<gene>
    <name evidence="2" type="ORF">BJ554DRAFT_7935</name>
</gene>
<comment type="caution">
    <text evidence="2">The sequence shown here is derived from an EMBL/GenBank/DDBJ whole genome shotgun (WGS) entry which is preliminary data.</text>
</comment>
<reference evidence="2 3" key="1">
    <citation type="journal article" name="Sci. Rep.">
        <title>Genome-scale phylogenetic analyses confirm Olpidium as the closest living zoosporic fungus to the non-flagellated, terrestrial fungi.</title>
        <authorList>
            <person name="Chang Y."/>
            <person name="Rochon D."/>
            <person name="Sekimoto S."/>
            <person name="Wang Y."/>
            <person name="Chovatia M."/>
            <person name="Sandor L."/>
            <person name="Salamov A."/>
            <person name="Grigoriev I.V."/>
            <person name="Stajich J.E."/>
            <person name="Spatafora J.W."/>
        </authorList>
    </citation>
    <scope>NUCLEOTIDE SEQUENCE [LARGE SCALE GENOMIC DNA]</scope>
    <source>
        <strain evidence="2">S191</strain>
    </source>
</reference>
<sequence length="45" mass="5085">MMAPENPGHERLFPNRIIDGGGKPRSESDCIQVIKLIVFLDYIVD</sequence>
<proteinExistence type="predicted"/>
<evidence type="ECO:0000256" key="1">
    <source>
        <dbReference type="SAM" id="MobiDB-lite"/>
    </source>
</evidence>
<dbReference type="Proteomes" id="UP000673691">
    <property type="component" value="Unassembled WGS sequence"/>
</dbReference>
<dbReference type="EMBL" id="JAEFCI010005843">
    <property type="protein sequence ID" value="KAG5460063.1"/>
    <property type="molecule type" value="Genomic_DNA"/>
</dbReference>
<evidence type="ECO:0000313" key="3">
    <source>
        <dbReference type="Proteomes" id="UP000673691"/>
    </source>
</evidence>
<organism evidence="2 3">
    <name type="scientific">Olpidium bornovanus</name>
    <dbReference type="NCBI Taxonomy" id="278681"/>
    <lineage>
        <taxon>Eukaryota</taxon>
        <taxon>Fungi</taxon>
        <taxon>Fungi incertae sedis</taxon>
        <taxon>Olpidiomycota</taxon>
        <taxon>Olpidiomycotina</taxon>
        <taxon>Olpidiomycetes</taxon>
        <taxon>Olpidiales</taxon>
        <taxon>Olpidiaceae</taxon>
        <taxon>Olpidium</taxon>
    </lineage>
</organism>
<name>A0A8H7ZUW2_9FUNG</name>
<dbReference type="AlphaFoldDB" id="A0A8H7ZUW2"/>